<organism evidence="1 2">
    <name type="scientific">Piloderma croceum (strain F 1598)</name>
    <dbReference type="NCBI Taxonomy" id="765440"/>
    <lineage>
        <taxon>Eukaryota</taxon>
        <taxon>Fungi</taxon>
        <taxon>Dikarya</taxon>
        <taxon>Basidiomycota</taxon>
        <taxon>Agaricomycotina</taxon>
        <taxon>Agaricomycetes</taxon>
        <taxon>Agaricomycetidae</taxon>
        <taxon>Atheliales</taxon>
        <taxon>Atheliaceae</taxon>
        <taxon>Piloderma</taxon>
    </lineage>
</organism>
<proteinExistence type="predicted"/>
<reference evidence="2" key="2">
    <citation type="submission" date="2015-01" db="EMBL/GenBank/DDBJ databases">
        <title>Evolutionary Origins and Diversification of the Mycorrhizal Mutualists.</title>
        <authorList>
            <consortium name="DOE Joint Genome Institute"/>
            <consortium name="Mycorrhizal Genomics Consortium"/>
            <person name="Kohler A."/>
            <person name="Kuo A."/>
            <person name="Nagy L.G."/>
            <person name="Floudas D."/>
            <person name="Copeland A."/>
            <person name="Barry K.W."/>
            <person name="Cichocki N."/>
            <person name="Veneault-Fourrey C."/>
            <person name="LaButti K."/>
            <person name="Lindquist E.A."/>
            <person name="Lipzen A."/>
            <person name="Lundell T."/>
            <person name="Morin E."/>
            <person name="Murat C."/>
            <person name="Riley R."/>
            <person name="Ohm R."/>
            <person name="Sun H."/>
            <person name="Tunlid A."/>
            <person name="Henrissat B."/>
            <person name="Grigoriev I.V."/>
            <person name="Hibbett D.S."/>
            <person name="Martin F."/>
        </authorList>
    </citation>
    <scope>NUCLEOTIDE SEQUENCE [LARGE SCALE GENOMIC DNA]</scope>
    <source>
        <strain evidence="2">F 1598</strain>
    </source>
</reference>
<name>A0A0C3AW47_PILCF</name>
<keyword evidence="2" id="KW-1185">Reference proteome</keyword>
<dbReference type="AlphaFoldDB" id="A0A0C3AW47"/>
<dbReference type="EMBL" id="KN833018">
    <property type="protein sequence ID" value="KIM78233.1"/>
    <property type="molecule type" value="Genomic_DNA"/>
</dbReference>
<reference evidence="1 2" key="1">
    <citation type="submission" date="2014-04" db="EMBL/GenBank/DDBJ databases">
        <authorList>
            <consortium name="DOE Joint Genome Institute"/>
            <person name="Kuo A."/>
            <person name="Tarkka M."/>
            <person name="Buscot F."/>
            <person name="Kohler A."/>
            <person name="Nagy L.G."/>
            <person name="Floudas D."/>
            <person name="Copeland A."/>
            <person name="Barry K.W."/>
            <person name="Cichocki N."/>
            <person name="Veneault-Fourrey C."/>
            <person name="LaButti K."/>
            <person name="Lindquist E.A."/>
            <person name="Lipzen A."/>
            <person name="Lundell T."/>
            <person name="Morin E."/>
            <person name="Murat C."/>
            <person name="Sun H."/>
            <person name="Tunlid A."/>
            <person name="Henrissat B."/>
            <person name="Grigoriev I.V."/>
            <person name="Hibbett D.S."/>
            <person name="Martin F."/>
            <person name="Nordberg H.P."/>
            <person name="Cantor M.N."/>
            <person name="Hua S.X."/>
        </authorList>
    </citation>
    <scope>NUCLEOTIDE SEQUENCE [LARGE SCALE GENOMIC DNA]</scope>
    <source>
        <strain evidence="1 2">F 1598</strain>
    </source>
</reference>
<evidence type="ECO:0000313" key="1">
    <source>
        <dbReference type="EMBL" id="KIM78233.1"/>
    </source>
</evidence>
<dbReference type="InParanoid" id="A0A0C3AW47"/>
<evidence type="ECO:0000313" key="2">
    <source>
        <dbReference type="Proteomes" id="UP000054166"/>
    </source>
</evidence>
<dbReference type="Proteomes" id="UP000054166">
    <property type="component" value="Unassembled WGS sequence"/>
</dbReference>
<dbReference type="HOGENOM" id="CLU_1611424_0_0_1"/>
<sequence>MSFDENKLPPPPLGSVRVRWYNGLTENDSYSLESIKPLKEDGSLDLDELSNKWNKPPCCIFFHPTPIRIANIASQVQVCQLFRGYVPVIDIETFVLFQLGAVDKPLPPRDRRLTTPPPSLSVPVGPVSPTMAISSAVNPKPTSIILPTGLAVRGQRSVKSNEGDY</sequence>
<gene>
    <name evidence="1" type="ORF">PILCRDRAFT_824714</name>
</gene>
<accession>A0A0C3AW47</accession>
<protein>
    <submittedName>
        <fullName evidence="1">Uncharacterized protein</fullName>
    </submittedName>
</protein>